<dbReference type="SUPFAM" id="SSF88946">
    <property type="entry name" value="Sigma2 domain of RNA polymerase sigma factors"/>
    <property type="match status" value="1"/>
</dbReference>
<dbReference type="SUPFAM" id="SSF88659">
    <property type="entry name" value="Sigma3 and sigma4 domains of RNA polymerase sigma factors"/>
    <property type="match status" value="1"/>
</dbReference>
<dbReference type="NCBIfam" id="TIGR02937">
    <property type="entry name" value="sigma70-ECF"/>
    <property type="match status" value="1"/>
</dbReference>
<sequence>MNTLLAAAESKPDPAFERAWDRHRERVFRLVVRLAGSREVADDLTQEVAVQAAQAFPKFRGQAQAFTLFYKIAVRCVLRWRQQRPLGNDTLLETVPAPSCDPTTALTVQAALHALPDDQRAVLVLAVYEQLSYKEIAAVLEIPLGTVMSRLARARQQLRKELSDVL</sequence>
<reference evidence="7 8" key="1">
    <citation type="submission" date="2020-08" db="EMBL/GenBank/DDBJ databases">
        <title>Genomic Encyclopedia of Type Strains, Phase IV (KMG-IV): sequencing the most valuable type-strain genomes for metagenomic binning, comparative biology and taxonomic classification.</title>
        <authorList>
            <person name="Goeker M."/>
        </authorList>
    </citation>
    <scope>NUCLEOTIDE SEQUENCE [LARGE SCALE GENOMIC DNA]</scope>
    <source>
        <strain evidence="7 8">DSM 23562</strain>
    </source>
</reference>
<name>A0A7W9SR02_ARMRO</name>
<proteinExistence type="inferred from homology"/>
<dbReference type="RefSeq" id="WP_184196576.1">
    <property type="nucleotide sequence ID" value="NZ_JACHGW010000002.1"/>
</dbReference>
<evidence type="ECO:0000313" key="7">
    <source>
        <dbReference type="EMBL" id="MBB6050860.1"/>
    </source>
</evidence>
<evidence type="ECO:0000259" key="6">
    <source>
        <dbReference type="Pfam" id="PF08281"/>
    </source>
</evidence>
<comment type="similarity">
    <text evidence="1">Belongs to the sigma-70 factor family. ECF subfamily.</text>
</comment>
<evidence type="ECO:0000256" key="3">
    <source>
        <dbReference type="ARBA" id="ARBA00023082"/>
    </source>
</evidence>
<dbReference type="InterPro" id="IPR039425">
    <property type="entry name" value="RNA_pol_sigma-70-like"/>
</dbReference>
<accession>A0A7W9SR02</accession>
<dbReference type="Pfam" id="PF08281">
    <property type="entry name" value="Sigma70_r4_2"/>
    <property type="match status" value="1"/>
</dbReference>
<keyword evidence="3" id="KW-0731">Sigma factor</keyword>
<dbReference type="AlphaFoldDB" id="A0A7W9SR02"/>
<dbReference type="Pfam" id="PF04542">
    <property type="entry name" value="Sigma70_r2"/>
    <property type="match status" value="1"/>
</dbReference>
<dbReference type="Proteomes" id="UP000520814">
    <property type="component" value="Unassembled WGS sequence"/>
</dbReference>
<dbReference type="InterPro" id="IPR013325">
    <property type="entry name" value="RNA_pol_sigma_r2"/>
</dbReference>
<dbReference type="CDD" id="cd06171">
    <property type="entry name" value="Sigma70_r4"/>
    <property type="match status" value="1"/>
</dbReference>
<organism evidence="7 8">
    <name type="scientific">Armatimonas rosea</name>
    <dbReference type="NCBI Taxonomy" id="685828"/>
    <lineage>
        <taxon>Bacteria</taxon>
        <taxon>Bacillati</taxon>
        <taxon>Armatimonadota</taxon>
        <taxon>Armatimonadia</taxon>
        <taxon>Armatimonadales</taxon>
        <taxon>Armatimonadaceae</taxon>
        <taxon>Armatimonas</taxon>
    </lineage>
</organism>
<dbReference type="InterPro" id="IPR013249">
    <property type="entry name" value="RNA_pol_sigma70_r4_t2"/>
</dbReference>
<evidence type="ECO:0000313" key="8">
    <source>
        <dbReference type="Proteomes" id="UP000520814"/>
    </source>
</evidence>
<keyword evidence="4" id="KW-0804">Transcription</keyword>
<comment type="caution">
    <text evidence="7">The sequence shown here is derived from an EMBL/GenBank/DDBJ whole genome shotgun (WGS) entry which is preliminary data.</text>
</comment>
<gene>
    <name evidence="7" type="ORF">HNQ39_002651</name>
</gene>
<evidence type="ECO:0000256" key="2">
    <source>
        <dbReference type="ARBA" id="ARBA00023015"/>
    </source>
</evidence>
<evidence type="ECO:0000259" key="5">
    <source>
        <dbReference type="Pfam" id="PF04542"/>
    </source>
</evidence>
<dbReference type="Gene3D" id="1.10.1740.10">
    <property type="match status" value="1"/>
</dbReference>
<dbReference type="InterPro" id="IPR036388">
    <property type="entry name" value="WH-like_DNA-bd_sf"/>
</dbReference>
<dbReference type="Gene3D" id="1.10.10.10">
    <property type="entry name" value="Winged helix-like DNA-binding domain superfamily/Winged helix DNA-binding domain"/>
    <property type="match status" value="1"/>
</dbReference>
<keyword evidence="2" id="KW-0805">Transcription regulation</keyword>
<dbReference type="PANTHER" id="PTHR43133">
    <property type="entry name" value="RNA POLYMERASE ECF-TYPE SIGMA FACTO"/>
    <property type="match status" value="1"/>
</dbReference>
<evidence type="ECO:0000256" key="1">
    <source>
        <dbReference type="ARBA" id="ARBA00010641"/>
    </source>
</evidence>
<protein>
    <submittedName>
        <fullName evidence="7">RNA polymerase sigma-70 factor (ECF subfamily)</fullName>
    </submittedName>
</protein>
<dbReference type="EMBL" id="JACHGW010000002">
    <property type="protein sequence ID" value="MBB6050860.1"/>
    <property type="molecule type" value="Genomic_DNA"/>
</dbReference>
<dbReference type="GO" id="GO:0003677">
    <property type="term" value="F:DNA binding"/>
    <property type="evidence" value="ECO:0007669"/>
    <property type="project" value="InterPro"/>
</dbReference>
<dbReference type="InterPro" id="IPR007627">
    <property type="entry name" value="RNA_pol_sigma70_r2"/>
</dbReference>
<dbReference type="GO" id="GO:0016987">
    <property type="term" value="F:sigma factor activity"/>
    <property type="evidence" value="ECO:0007669"/>
    <property type="project" value="UniProtKB-KW"/>
</dbReference>
<dbReference type="InterPro" id="IPR014284">
    <property type="entry name" value="RNA_pol_sigma-70_dom"/>
</dbReference>
<keyword evidence="8" id="KW-1185">Reference proteome</keyword>
<dbReference type="InterPro" id="IPR013324">
    <property type="entry name" value="RNA_pol_sigma_r3/r4-like"/>
</dbReference>
<feature type="domain" description="RNA polymerase sigma factor 70 region 4 type 2" evidence="6">
    <location>
        <begin position="108"/>
        <end position="158"/>
    </location>
</feature>
<dbReference type="PANTHER" id="PTHR43133:SF25">
    <property type="entry name" value="RNA POLYMERASE SIGMA FACTOR RFAY-RELATED"/>
    <property type="match status" value="1"/>
</dbReference>
<dbReference type="GO" id="GO:0006352">
    <property type="term" value="P:DNA-templated transcription initiation"/>
    <property type="evidence" value="ECO:0007669"/>
    <property type="project" value="InterPro"/>
</dbReference>
<feature type="domain" description="RNA polymerase sigma-70 region 2" evidence="5">
    <location>
        <begin position="21"/>
        <end position="82"/>
    </location>
</feature>
<evidence type="ECO:0000256" key="4">
    <source>
        <dbReference type="ARBA" id="ARBA00023163"/>
    </source>
</evidence>